<protein>
    <recommendedName>
        <fullName evidence="2">C2H2-type domain-containing protein</fullName>
    </recommendedName>
</protein>
<gene>
    <name evidence="3" type="ORF">CAPTEDRAFT_219885</name>
</gene>
<dbReference type="InterPro" id="IPR036236">
    <property type="entry name" value="Znf_C2H2_sf"/>
</dbReference>
<organism evidence="3">
    <name type="scientific">Capitella teleta</name>
    <name type="common">Polychaete worm</name>
    <dbReference type="NCBI Taxonomy" id="283909"/>
    <lineage>
        <taxon>Eukaryota</taxon>
        <taxon>Metazoa</taxon>
        <taxon>Spiralia</taxon>
        <taxon>Lophotrochozoa</taxon>
        <taxon>Annelida</taxon>
        <taxon>Polychaeta</taxon>
        <taxon>Sedentaria</taxon>
        <taxon>Scolecida</taxon>
        <taxon>Capitellidae</taxon>
        <taxon>Capitella</taxon>
    </lineage>
</organism>
<keyword evidence="1" id="KW-0863">Zinc-finger</keyword>
<dbReference type="GO" id="GO:0008270">
    <property type="term" value="F:zinc ion binding"/>
    <property type="evidence" value="ECO:0007669"/>
    <property type="project" value="UniProtKB-KW"/>
</dbReference>
<keyword evidence="5" id="KW-1185">Reference proteome</keyword>
<name>R7UUA0_CAPTE</name>
<dbReference type="Gene3D" id="3.30.160.60">
    <property type="entry name" value="Classic Zinc Finger"/>
    <property type="match status" value="1"/>
</dbReference>
<sequence>MASMSQEEQEKLQRLLSEAIPMLCKNGITFKEEFAIEALVGITVDKDRVVLVRVNETVKVNAPTPEPESTVEAECKARHRRKRHPPLYRPAISKIACLDEEDFDVVVPKKEPEENGFPCVQEEDLKEDFIEEKDILNSVYHPPFIWNVQPSDISPTTQSTKAQPANVKSELQMPLLLDRPPKRPSWFRGIPLQEDVHFKVVFSEEENGASSQPRHLCLICNQRSTARQDAIKEHIVACHFGQALFTCKHCARRFKHSSSLAAHKRRCQFGPAFPPFTPVSPVTGALS</sequence>
<dbReference type="PROSITE" id="PS50157">
    <property type="entry name" value="ZINC_FINGER_C2H2_2"/>
    <property type="match status" value="1"/>
</dbReference>
<evidence type="ECO:0000313" key="4">
    <source>
        <dbReference type="EnsemblMetazoa" id="CapteP219885"/>
    </source>
</evidence>
<dbReference type="AlphaFoldDB" id="R7UUA0"/>
<dbReference type="InterPro" id="IPR013087">
    <property type="entry name" value="Znf_C2H2_type"/>
</dbReference>
<evidence type="ECO:0000313" key="5">
    <source>
        <dbReference type="Proteomes" id="UP000014760"/>
    </source>
</evidence>
<accession>R7UUA0</accession>
<reference evidence="4" key="3">
    <citation type="submission" date="2015-06" db="UniProtKB">
        <authorList>
            <consortium name="EnsemblMetazoa"/>
        </authorList>
    </citation>
    <scope>IDENTIFICATION</scope>
</reference>
<keyword evidence="1" id="KW-0479">Metal-binding</keyword>
<proteinExistence type="predicted"/>
<reference evidence="5" key="1">
    <citation type="submission" date="2012-12" db="EMBL/GenBank/DDBJ databases">
        <authorList>
            <person name="Hellsten U."/>
            <person name="Grimwood J."/>
            <person name="Chapman J.A."/>
            <person name="Shapiro H."/>
            <person name="Aerts A."/>
            <person name="Otillar R.P."/>
            <person name="Terry A.Y."/>
            <person name="Boore J.L."/>
            <person name="Simakov O."/>
            <person name="Marletaz F."/>
            <person name="Cho S.-J."/>
            <person name="Edsinger-Gonzales E."/>
            <person name="Havlak P."/>
            <person name="Kuo D.-H."/>
            <person name="Larsson T."/>
            <person name="Lv J."/>
            <person name="Arendt D."/>
            <person name="Savage R."/>
            <person name="Osoegawa K."/>
            <person name="de Jong P."/>
            <person name="Lindberg D.R."/>
            <person name="Seaver E.C."/>
            <person name="Weisblat D.A."/>
            <person name="Putnam N.H."/>
            <person name="Grigoriev I.V."/>
            <person name="Rokhsar D.S."/>
        </authorList>
    </citation>
    <scope>NUCLEOTIDE SEQUENCE</scope>
    <source>
        <strain evidence="5">I ESC-2004</strain>
    </source>
</reference>
<dbReference type="EnsemblMetazoa" id="CapteT219885">
    <property type="protein sequence ID" value="CapteP219885"/>
    <property type="gene ID" value="CapteG219885"/>
</dbReference>
<dbReference type="Proteomes" id="UP000014760">
    <property type="component" value="Unassembled WGS sequence"/>
</dbReference>
<keyword evidence="1" id="KW-0862">Zinc</keyword>
<feature type="domain" description="C2H2-type" evidence="2">
    <location>
        <begin position="245"/>
        <end position="273"/>
    </location>
</feature>
<evidence type="ECO:0000259" key="2">
    <source>
        <dbReference type="PROSITE" id="PS50157"/>
    </source>
</evidence>
<dbReference type="STRING" id="283909.R7UUA0"/>
<dbReference type="OrthoDB" id="10672220at2759"/>
<evidence type="ECO:0000256" key="1">
    <source>
        <dbReference type="PROSITE-ProRule" id="PRU00042"/>
    </source>
</evidence>
<dbReference type="HOGENOM" id="CLU_970586_0_0_1"/>
<evidence type="ECO:0000313" key="3">
    <source>
        <dbReference type="EMBL" id="ELU09770.1"/>
    </source>
</evidence>
<dbReference type="SUPFAM" id="SSF57667">
    <property type="entry name" value="beta-beta-alpha zinc fingers"/>
    <property type="match status" value="1"/>
</dbReference>
<dbReference type="EMBL" id="KB297956">
    <property type="protein sequence ID" value="ELU09770.1"/>
    <property type="molecule type" value="Genomic_DNA"/>
</dbReference>
<reference evidence="3 5" key="2">
    <citation type="journal article" date="2013" name="Nature">
        <title>Insights into bilaterian evolution from three spiralian genomes.</title>
        <authorList>
            <person name="Simakov O."/>
            <person name="Marletaz F."/>
            <person name="Cho S.J."/>
            <person name="Edsinger-Gonzales E."/>
            <person name="Havlak P."/>
            <person name="Hellsten U."/>
            <person name="Kuo D.H."/>
            <person name="Larsson T."/>
            <person name="Lv J."/>
            <person name="Arendt D."/>
            <person name="Savage R."/>
            <person name="Osoegawa K."/>
            <person name="de Jong P."/>
            <person name="Grimwood J."/>
            <person name="Chapman J.A."/>
            <person name="Shapiro H."/>
            <person name="Aerts A."/>
            <person name="Otillar R.P."/>
            <person name="Terry A.Y."/>
            <person name="Boore J.L."/>
            <person name="Grigoriev I.V."/>
            <person name="Lindberg D.R."/>
            <person name="Seaver E.C."/>
            <person name="Weisblat D.A."/>
            <person name="Putnam N.H."/>
            <person name="Rokhsar D.S."/>
        </authorList>
    </citation>
    <scope>NUCLEOTIDE SEQUENCE</scope>
    <source>
        <strain evidence="3 5">I ESC-2004</strain>
    </source>
</reference>
<dbReference type="EMBL" id="AMQN01020965">
    <property type="status" value="NOT_ANNOTATED_CDS"/>
    <property type="molecule type" value="Genomic_DNA"/>
</dbReference>